<sequence length="127" mass="13495">MHFMTLRVTSKPSRKYRITHKSRLLPAGRGAHRSTLLPGGRGVHRATLLPAGRRSELVRDLPGTGSKACARDASGTTEVTCFGAASQPSLPPEAPTPCGQKTLYPGSSAGSYCPVVTFSISLCRIFL</sequence>
<protein>
    <submittedName>
        <fullName evidence="1">Uncharacterized protein</fullName>
    </submittedName>
</protein>
<dbReference type="Proteomes" id="UP000814010">
    <property type="component" value="Unassembled WGS sequence"/>
</dbReference>
<name>A0A9Q4A3N5_PSESX</name>
<comment type="caution">
    <text evidence="1">The sequence shown here is derived from an EMBL/GenBank/DDBJ whole genome shotgun (WGS) entry which is preliminary data.</text>
</comment>
<reference evidence="1" key="1">
    <citation type="submission" date="2019-11" db="EMBL/GenBank/DDBJ databases">
        <title>Epiphytic Pseudomonas syringae from cherry orchards.</title>
        <authorList>
            <person name="Hulin M.T."/>
        </authorList>
    </citation>
    <scope>NUCLEOTIDE SEQUENCE</scope>
    <source>
        <strain evidence="1">PA-2-5E</strain>
    </source>
</reference>
<evidence type="ECO:0000313" key="1">
    <source>
        <dbReference type="EMBL" id="MCF5629591.1"/>
    </source>
</evidence>
<proteinExistence type="predicted"/>
<organism evidence="1 2">
    <name type="scientific">Pseudomonas syringae</name>
    <dbReference type="NCBI Taxonomy" id="317"/>
    <lineage>
        <taxon>Bacteria</taxon>
        <taxon>Pseudomonadati</taxon>
        <taxon>Pseudomonadota</taxon>
        <taxon>Gammaproteobacteria</taxon>
        <taxon>Pseudomonadales</taxon>
        <taxon>Pseudomonadaceae</taxon>
        <taxon>Pseudomonas</taxon>
    </lineage>
</organism>
<accession>A0A9Q4A3N5</accession>
<dbReference type="AlphaFoldDB" id="A0A9Q4A3N5"/>
<evidence type="ECO:0000313" key="2">
    <source>
        <dbReference type="Proteomes" id="UP000814010"/>
    </source>
</evidence>
<gene>
    <name evidence="1" type="ORF">GIV53_09755</name>
</gene>
<dbReference type="EMBL" id="WKAE01000079">
    <property type="protein sequence ID" value="MCF5629591.1"/>
    <property type="molecule type" value="Genomic_DNA"/>
</dbReference>